<dbReference type="Pfam" id="PF13204">
    <property type="entry name" value="Apiosidase"/>
    <property type="match status" value="1"/>
</dbReference>
<evidence type="ECO:0000313" key="6">
    <source>
        <dbReference type="Proteomes" id="UP001550739"/>
    </source>
</evidence>
<dbReference type="RefSeq" id="WP_361708357.1">
    <property type="nucleotide sequence ID" value="NZ_JBEZVE010000028.1"/>
</dbReference>
<dbReference type="Proteomes" id="UP001550739">
    <property type="component" value="Unassembled WGS sequence"/>
</dbReference>
<proteinExistence type="predicted"/>
<dbReference type="EMBL" id="JBEZVE010000028">
    <property type="protein sequence ID" value="MEU3786378.1"/>
    <property type="molecule type" value="Genomic_DNA"/>
</dbReference>
<organism evidence="5 6">
    <name type="scientific">Streptomyces sp. 900129855</name>
    <dbReference type="NCBI Taxonomy" id="3155129"/>
    <lineage>
        <taxon>Bacteria</taxon>
        <taxon>Bacillati</taxon>
        <taxon>Actinomycetota</taxon>
        <taxon>Actinomycetes</taxon>
        <taxon>Kitasatosporales</taxon>
        <taxon>Streptomycetaceae</taxon>
        <taxon>Streptomyces</taxon>
    </lineage>
</organism>
<dbReference type="Gene3D" id="3.20.20.80">
    <property type="entry name" value="Glycosidases"/>
    <property type="match status" value="1"/>
</dbReference>
<sequence length="589" mass="66048">MPFGPHTPLTDFKASKEAAAVLERHVPGILDMPDFTVLPFIPLGAMLGHNPPLGETPAAMDALWQDLASLPSDPPLRKVQPAPTRPVPDHDSPEALRASATISEVSDTEQWGVAEVVLQGPDHGNPFIDVALDAVFQHAEAPEVRVGGFYDGAGTYRIRFQPPHPGRWTFETRSNARSLDGLTGSLQVSAPSAGNRGPVHVAGTYHFAYQDGTPYLPLGTTAYAWTHQTPQLQAATLRTLEDAPFTKIRMCVFPKSYFFNADEPPLFPYVRNDDGSFDFARFDVAFFQHLDHSVEQLARIGVEADVILFHCYDRWGFSAMPAWADDLFVTYVVRRLAAHRNVWWSLANEYDFLPHKTEEDWERIAQVIGREDHAGHLTSIHNGVTFYDHTRPWITHCSIQRVDTYRTAENTTEWRETYGKPIVIDECGYEGDIDAGWGNLSARELVRRCWEGAIRGGYVNHGETYYNDEEILWWSKGGTLHGESAERIGFLARITAEIPSGRIEALPSSWDMVCGGDDDHRIIYFGNGCSTFRWLQLPPGTQWEVDLIDTWNMTVETQPGLAEGRTKITLPGREYMAVRLRRVKAATNG</sequence>
<feature type="domain" description="Apiosidase-like catalytic" evidence="2">
    <location>
        <begin position="205"/>
        <end position="476"/>
    </location>
</feature>
<evidence type="ECO:0000256" key="1">
    <source>
        <dbReference type="SAM" id="MobiDB-lite"/>
    </source>
</evidence>
<protein>
    <submittedName>
        <fullName evidence="5">DUF5605 domain-containing protein</fullName>
    </submittedName>
</protein>
<evidence type="ECO:0000259" key="4">
    <source>
        <dbReference type="Pfam" id="PF18310"/>
    </source>
</evidence>
<evidence type="ECO:0000259" key="2">
    <source>
        <dbReference type="Pfam" id="PF13204"/>
    </source>
</evidence>
<evidence type="ECO:0000259" key="3">
    <source>
        <dbReference type="Pfam" id="PF16586"/>
    </source>
</evidence>
<feature type="region of interest" description="Disordered" evidence="1">
    <location>
        <begin position="71"/>
        <end position="94"/>
    </location>
</feature>
<reference evidence="5 6" key="1">
    <citation type="submission" date="2024-06" db="EMBL/GenBank/DDBJ databases">
        <title>The Natural Products Discovery Center: Release of the First 8490 Sequenced Strains for Exploring Actinobacteria Biosynthetic Diversity.</title>
        <authorList>
            <person name="Kalkreuter E."/>
            <person name="Kautsar S.A."/>
            <person name="Yang D."/>
            <person name="Bader C.D."/>
            <person name="Teijaro C.N."/>
            <person name="Fluegel L."/>
            <person name="Davis C.M."/>
            <person name="Simpson J.R."/>
            <person name="Lauterbach L."/>
            <person name="Steele A.D."/>
            <person name="Gui C."/>
            <person name="Meng S."/>
            <person name="Li G."/>
            <person name="Viehrig K."/>
            <person name="Ye F."/>
            <person name="Su P."/>
            <person name="Kiefer A.F."/>
            <person name="Nichols A."/>
            <person name="Cepeda A.J."/>
            <person name="Yan W."/>
            <person name="Fan B."/>
            <person name="Jiang Y."/>
            <person name="Adhikari A."/>
            <person name="Zheng C.-J."/>
            <person name="Schuster L."/>
            <person name="Cowan T.M."/>
            <person name="Smanski M.J."/>
            <person name="Chevrette M.G."/>
            <person name="De Carvalho L.P.S."/>
            <person name="Shen B."/>
        </authorList>
    </citation>
    <scope>NUCLEOTIDE SEQUENCE [LARGE SCALE GENOMIC DNA]</scope>
    <source>
        <strain evidence="5 6">NPDC033843</strain>
    </source>
</reference>
<dbReference type="Gene3D" id="2.60.40.10">
    <property type="entry name" value="Immunoglobulins"/>
    <property type="match status" value="1"/>
</dbReference>
<dbReference type="InterPro" id="IPR013783">
    <property type="entry name" value="Ig-like_fold"/>
</dbReference>
<evidence type="ECO:0000313" key="5">
    <source>
        <dbReference type="EMBL" id="MEU3786378.1"/>
    </source>
</evidence>
<dbReference type="InterPro" id="IPR017853">
    <property type="entry name" value="GH"/>
</dbReference>
<dbReference type="Gene3D" id="2.60.40.3950">
    <property type="match status" value="1"/>
</dbReference>
<feature type="domain" description="DUF5060" evidence="3">
    <location>
        <begin position="108"/>
        <end position="175"/>
    </location>
</feature>
<dbReference type="InterPro" id="IPR041239">
    <property type="entry name" value="DUF5605"/>
</dbReference>
<gene>
    <name evidence="5" type="ORF">AB0E89_38565</name>
</gene>
<keyword evidence="6" id="KW-1185">Reference proteome</keyword>
<feature type="domain" description="DUF5605" evidence="4">
    <location>
        <begin position="510"/>
        <end position="581"/>
    </location>
</feature>
<comment type="caution">
    <text evidence="5">The sequence shown here is derived from an EMBL/GenBank/DDBJ whole genome shotgun (WGS) entry which is preliminary data.</text>
</comment>
<dbReference type="PANTHER" id="PTHR37836:SF2">
    <property type="entry name" value="DUF4038 DOMAIN-CONTAINING PROTEIN"/>
    <property type="match status" value="1"/>
</dbReference>
<dbReference type="PANTHER" id="PTHR37836">
    <property type="entry name" value="LMO1036 PROTEIN"/>
    <property type="match status" value="1"/>
</dbReference>
<dbReference type="Pfam" id="PF16586">
    <property type="entry name" value="DUF5060"/>
    <property type="match status" value="1"/>
</dbReference>
<name>A0ABV2ZVU6_9ACTN</name>
<accession>A0ABV2ZVU6</accession>
<dbReference type="SUPFAM" id="SSF51445">
    <property type="entry name" value="(Trans)glycosidases"/>
    <property type="match status" value="1"/>
</dbReference>
<dbReference type="InterPro" id="IPR032260">
    <property type="entry name" value="DUF5060"/>
</dbReference>
<dbReference type="Pfam" id="PF18310">
    <property type="entry name" value="DUF5605"/>
    <property type="match status" value="1"/>
</dbReference>
<dbReference type="InterPro" id="IPR025277">
    <property type="entry name" value="Apiosidase-like_cat_dom"/>
</dbReference>